<reference evidence="4 5" key="1">
    <citation type="submission" date="2024-03" db="EMBL/GenBank/DDBJ databases">
        <title>Complete genome of BD2.</title>
        <authorList>
            <person name="Cao G."/>
        </authorList>
    </citation>
    <scope>NUCLEOTIDE SEQUENCE [LARGE SCALE GENOMIC DNA]</scope>
    <source>
        <strain evidence="4 5">BD2</strain>
    </source>
</reference>
<evidence type="ECO:0000256" key="1">
    <source>
        <dbReference type="ARBA" id="ARBA00022679"/>
    </source>
</evidence>
<evidence type="ECO:0000313" key="5">
    <source>
        <dbReference type="Proteomes" id="UP001476583"/>
    </source>
</evidence>
<keyword evidence="1" id="KW-0808">Transferase</keyword>
<dbReference type="Pfam" id="PF00583">
    <property type="entry name" value="Acetyltransf_1"/>
    <property type="match status" value="1"/>
</dbReference>
<dbReference type="CDD" id="cd04301">
    <property type="entry name" value="NAT_SF"/>
    <property type="match status" value="1"/>
</dbReference>
<sequence length="161" mass="18181">MDIRPARTTDWRLLKAVRLNALKDSPNAFAVTYQSASNLSDEQWQALATATAHRRFWLAVEDDEAVGLVGSLISAADRYTLIAMWVEPQRRGSDVAARLVESVTRDAIQKQHKRVYLEVSPDNHRAVGFYQKQGFAFIDEWEPLDSDPTILMQTMICNSVG</sequence>
<feature type="domain" description="N-acetyltransferase" evidence="3">
    <location>
        <begin position="1"/>
        <end position="157"/>
    </location>
</feature>
<dbReference type="InterPro" id="IPR000182">
    <property type="entry name" value="GNAT_dom"/>
</dbReference>
<dbReference type="Proteomes" id="UP001476583">
    <property type="component" value="Chromosome"/>
</dbReference>
<protein>
    <submittedName>
        <fullName evidence="4">GNAT family N-acetyltransferase</fullName>
    </submittedName>
</protein>
<dbReference type="PROSITE" id="PS51186">
    <property type="entry name" value="GNAT"/>
    <property type="match status" value="1"/>
</dbReference>
<keyword evidence="5" id="KW-1185">Reference proteome</keyword>
<proteinExistence type="predicted"/>
<dbReference type="EMBL" id="CP148074">
    <property type="protein sequence ID" value="WXL25857.1"/>
    <property type="molecule type" value="Genomic_DNA"/>
</dbReference>
<dbReference type="InterPro" id="IPR016181">
    <property type="entry name" value="Acyl_CoA_acyltransferase"/>
</dbReference>
<dbReference type="Gene3D" id="3.40.630.30">
    <property type="match status" value="1"/>
</dbReference>
<dbReference type="PANTHER" id="PTHR43877:SF2">
    <property type="entry name" value="AMINOALKYLPHOSPHONATE N-ACETYLTRANSFERASE-RELATED"/>
    <property type="match status" value="1"/>
</dbReference>
<evidence type="ECO:0000256" key="2">
    <source>
        <dbReference type="ARBA" id="ARBA00023315"/>
    </source>
</evidence>
<dbReference type="InterPro" id="IPR050832">
    <property type="entry name" value="Bact_Acetyltransf"/>
</dbReference>
<dbReference type="SUPFAM" id="SSF55729">
    <property type="entry name" value="Acyl-CoA N-acyltransferases (Nat)"/>
    <property type="match status" value="1"/>
</dbReference>
<organism evidence="4 5">
    <name type="scientific">Ectopseudomonas mendocina</name>
    <name type="common">Pseudomonas mendocina</name>
    <dbReference type="NCBI Taxonomy" id="300"/>
    <lineage>
        <taxon>Bacteria</taxon>
        <taxon>Pseudomonadati</taxon>
        <taxon>Pseudomonadota</taxon>
        <taxon>Gammaproteobacteria</taxon>
        <taxon>Pseudomonadales</taxon>
        <taxon>Pseudomonadaceae</taxon>
        <taxon>Ectopseudomonas</taxon>
    </lineage>
</organism>
<keyword evidence="2" id="KW-0012">Acyltransferase</keyword>
<evidence type="ECO:0000313" key="4">
    <source>
        <dbReference type="EMBL" id="WXL25857.1"/>
    </source>
</evidence>
<gene>
    <name evidence="4" type="ORF">WG219_21615</name>
</gene>
<accession>A0ABZ2RHT3</accession>
<evidence type="ECO:0000259" key="3">
    <source>
        <dbReference type="PROSITE" id="PS51186"/>
    </source>
</evidence>
<name>A0ABZ2RHT3_ECTME</name>
<dbReference type="PANTHER" id="PTHR43877">
    <property type="entry name" value="AMINOALKYLPHOSPHONATE N-ACETYLTRANSFERASE-RELATED-RELATED"/>
    <property type="match status" value="1"/>
</dbReference>